<evidence type="ECO:0000313" key="1">
    <source>
        <dbReference type="EMBL" id="EFJ31233.1"/>
    </source>
</evidence>
<name>D8R9X6_SELML</name>
<dbReference type="FunCoup" id="D8R9X6">
    <property type="interactions" value="914"/>
</dbReference>
<dbReference type="eggNOG" id="ENOG502S3KG">
    <property type="taxonomic scope" value="Eukaryota"/>
</dbReference>
<organism evidence="2">
    <name type="scientific">Selaginella moellendorffii</name>
    <name type="common">Spikemoss</name>
    <dbReference type="NCBI Taxonomy" id="88036"/>
    <lineage>
        <taxon>Eukaryota</taxon>
        <taxon>Viridiplantae</taxon>
        <taxon>Streptophyta</taxon>
        <taxon>Embryophyta</taxon>
        <taxon>Tracheophyta</taxon>
        <taxon>Lycopodiopsida</taxon>
        <taxon>Selaginellales</taxon>
        <taxon>Selaginellaceae</taxon>
        <taxon>Selaginella</taxon>
    </lineage>
</organism>
<dbReference type="Proteomes" id="UP000001514">
    <property type="component" value="Unassembled WGS sequence"/>
</dbReference>
<keyword evidence="2" id="KW-1185">Reference proteome</keyword>
<accession>D8R9X6</accession>
<dbReference type="OMA" id="CGRSEVM"/>
<protein>
    <submittedName>
        <fullName evidence="1">Uncharacterized protein</fullName>
    </submittedName>
</protein>
<dbReference type="Gramene" id="EFJ31233">
    <property type="protein sequence ID" value="EFJ31233"/>
    <property type="gene ID" value="SELMODRAFT_69222"/>
</dbReference>
<dbReference type="AlphaFoldDB" id="D8R9X6"/>
<dbReference type="EMBL" id="GL377574">
    <property type="protein sequence ID" value="EFJ31233.1"/>
    <property type="molecule type" value="Genomic_DNA"/>
</dbReference>
<feature type="non-terminal residue" evidence="1">
    <location>
        <position position="1"/>
    </location>
</feature>
<dbReference type="InParanoid" id="D8R9X6"/>
<proteinExistence type="predicted"/>
<feature type="non-terminal residue" evidence="1">
    <location>
        <position position="95"/>
    </location>
</feature>
<sequence length="95" mass="10596">EKEEDYTGSGCKTCGRSEVMWGCNGLGRIQGGIAAVPGFGWWPIKAFRPCPAFVESGGRYKRQGQRLDEFAYGRRFSKSEKEASRPTSDTPRKKT</sequence>
<dbReference type="PANTHER" id="PTHR47721">
    <property type="entry name" value="OS01G0235100 PROTEIN"/>
    <property type="match status" value="1"/>
</dbReference>
<dbReference type="KEGG" id="smo:SELMODRAFT_69222"/>
<gene>
    <name evidence="1" type="ORF">SELMODRAFT_69222</name>
</gene>
<dbReference type="PANTHER" id="PTHR47721:SF2">
    <property type="entry name" value="OS01G0235100 PROTEIN"/>
    <property type="match status" value="1"/>
</dbReference>
<evidence type="ECO:0000313" key="2">
    <source>
        <dbReference type="Proteomes" id="UP000001514"/>
    </source>
</evidence>
<reference evidence="1 2" key="1">
    <citation type="journal article" date="2011" name="Science">
        <title>The Selaginella genome identifies genetic changes associated with the evolution of vascular plants.</title>
        <authorList>
            <person name="Banks J.A."/>
            <person name="Nishiyama T."/>
            <person name="Hasebe M."/>
            <person name="Bowman J.L."/>
            <person name="Gribskov M."/>
            <person name="dePamphilis C."/>
            <person name="Albert V.A."/>
            <person name="Aono N."/>
            <person name="Aoyama T."/>
            <person name="Ambrose B.A."/>
            <person name="Ashton N.W."/>
            <person name="Axtell M.J."/>
            <person name="Barker E."/>
            <person name="Barker M.S."/>
            <person name="Bennetzen J.L."/>
            <person name="Bonawitz N.D."/>
            <person name="Chapple C."/>
            <person name="Cheng C."/>
            <person name="Correa L.G."/>
            <person name="Dacre M."/>
            <person name="DeBarry J."/>
            <person name="Dreyer I."/>
            <person name="Elias M."/>
            <person name="Engstrom E.M."/>
            <person name="Estelle M."/>
            <person name="Feng L."/>
            <person name="Finet C."/>
            <person name="Floyd S.K."/>
            <person name="Frommer W.B."/>
            <person name="Fujita T."/>
            <person name="Gramzow L."/>
            <person name="Gutensohn M."/>
            <person name="Harholt J."/>
            <person name="Hattori M."/>
            <person name="Heyl A."/>
            <person name="Hirai T."/>
            <person name="Hiwatashi Y."/>
            <person name="Ishikawa M."/>
            <person name="Iwata M."/>
            <person name="Karol K.G."/>
            <person name="Koehler B."/>
            <person name="Kolukisaoglu U."/>
            <person name="Kubo M."/>
            <person name="Kurata T."/>
            <person name="Lalonde S."/>
            <person name="Li K."/>
            <person name="Li Y."/>
            <person name="Litt A."/>
            <person name="Lyons E."/>
            <person name="Manning G."/>
            <person name="Maruyama T."/>
            <person name="Michael T.P."/>
            <person name="Mikami K."/>
            <person name="Miyazaki S."/>
            <person name="Morinaga S."/>
            <person name="Murata T."/>
            <person name="Mueller-Roeber B."/>
            <person name="Nelson D.R."/>
            <person name="Obara M."/>
            <person name="Oguri Y."/>
            <person name="Olmstead R.G."/>
            <person name="Onodera N."/>
            <person name="Petersen B.L."/>
            <person name="Pils B."/>
            <person name="Prigge M."/>
            <person name="Rensing S.A."/>
            <person name="Riano-Pachon D.M."/>
            <person name="Roberts A.W."/>
            <person name="Sato Y."/>
            <person name="Scheller H.V."/>
            <person name="Schulz B."/>
            <person name="Schulz C."/>
            <person name="Shakirov E.V."/>
            <person name="Shibagaki N."/>
            <person name="Shinohara N."/>
            <person name="Shippen D.E."/>
            <person name="Soerensen I."/>
            <person name="Sotooka R."/>
            <person name="Sugimoto N."/>
            <person name="Sugita M."/>
            <person name="Sumikawa N."/>
            <person name="Tanurdzic M."/>
            <person name="Theissen G."/>
            <person name="Ulvskov P."/>
            <person name="Wakazuki S."/>
            <person name="Weng J.K."/>
            <person name="Willats W.W."/>
            <person name="Wipf D."/>
            <person name="Wolf P.G."/>
            <person name="Yang L."/>
            <person name="Zimmer A.D."/>
            <person name="Zhu Q."/>
            <person name="Mitros T."/>
            <person name="Hellsten U."/>
            <person name="Loque D."/>
            <person name="Otillar R."/>
            <person name="Salamov A."/>
            <person name="Schmutz J."/>
            <person name="Shapiro H."/>
            <person name="Lindquist E."/>
            <person name="Lucas S."/>
            <person name="Rokhsar D."/>
            <person name="Grigoriev I.V."/>
        </authorList>
    </citation>
    <scope>NUCLEOTIDE SEQUENCE [LARGE SCALE GENOMIC DNA]</scope>
</reference>
<dbReference type="HOGENOM" id="CLU_184915_0_0_1"/>